<reference evidence="15 16" key="1">
    <citation type="submission" date="2014-02" db="EMBL/GenBank/DDBJ databases">
        <title>The genome sequence of the entomopathogenic fungus Metarhizium robertsii ARSEF 2575.</title>
        <authorList>
            <person name="Giuliano Garisto Donzelli B."/>
            <person name="Roe B.A."/>
            <person name="Macmil S.L."/>
            <person name="Krasnoff S.B."/>
            <person name="Gibson D.M."/>
        </authorList>
    </citation>
    <scope>NUCLEOTIDE SEQUENCE [LARGE SCALE GENOMIC DNA]</scope>
    <source>
        <strain evidence="15 16">ARSEF 2575</strain>
    </source>
</reference>
<comment type="subcellular location">
    <subcellularLocation>
        <location evidence="1">Cell surface</location>
    </subcellularLocation>
</comment>
<dbReference type="EMBL" id="JELW01000019">
    <property type="protein sequence ID" value="EXU99360.1"/>
    <property type="molecule type" value="Genomic_DNA"/>
</dbReference>
<dbReference type="Pfam" id="PF07731">
    <property type="entry name" value="Cu-oxidase_2"/>
    <property type="match status" value="1"/>
</dbReference>
<dbReference type="GO" id="GO:0009986">
    <property type="term" value="C:cell surface"/>
    <property type="evidence" value="ECO:0007669"/>
    <property type="project" value="UniProtKB-SubCell"/>
</dbReference>
<sequence>MTLIERLWAVVTSFITWHSIPGWSETQAPILPLSYTNKVIDYPIFKPPGVPDNENFQCEYPLMKGWEDCSHGLDRECWIRSKSDGKQFDINTDYEKATPTGIERYYNIDLADSFYAADGINFTEAKLFNNSYPGPWIRACWGDRLIVKVTNNLNYNGTSVHWHGIRQLNTMIMDGVNGITQCPIPPKSHFVYNFTLNQYGSSWYHSHYSVQYADGAAGPITIYGPSSADWDEAVNPPLIMTDWYHTSAFKVVSSDESKPPDDILLNGRGDITKFSDSNKQTTPIKPALNIIFQSPHPGQKYKKYLLRLINTSFSTTFVFSIDNHALQVISADFVPIQPYRTKSILVGIGQRYNIVVEANPQAINTSNQLPSDGNYWIRTQIAWCFNSQEGKDGYDEVAILRYNPLSTSDPTTNRWPDISLNCADEPYTDLNPIVPWTVTSPSNGVLNAAASPFGEEFDVFPGMRQKMDYPIAGWTMDSNKTRHAPIRINYSDPTVLHLNPEDNLMTHSELWRVQPENYTNSQWIYLVLHGGKKKSTGEEDTQGAHPIHLHGHDFAILEQAKKKWKPDNLNLKLDNPPRRDVVLLPDDGYVVIAFKADNPGLWLVHCHIAFHIAGGLGMQILENRPGAFNIWPDNNSGIVEARRVCKEWKTFYSNHTNWANKHESEGGECKEQIENIGWCFQDDSGV</sequence>
<evidence type="ECO:0000313" key="15">
    <source>
        <dbReference type="EMBL" id="EXU99360.1"/>
    </source>
</evidence>
<evidence type="ECO:0000259" key="14">
    <source>
        <dbReference type="Pfam" id="PF07732"/>
    </source>
</evidence>
<dbReference type="InterPro" id="IPR033138">
    <property type="entry name" value="Cu_oxidase_CS"/>
</dbReference>
<dbReference type="Gene3D" id="2.60.40.420">
    <property type="entry name" value="Cupredoxins - blue copper proteins"/>
    <property type="match status" value="3"/>
</dbReference>
<dbReference type="CDD" id="cd13880">
    <property type="entry name" value="CuRO_2_MaLCC_like"/>
    <property type="match status" value="1"/>
</dbReference>
<keyword evidence="9" id="KW-0325">Glycoprotein</keyword>
<keyword evidence="8" id="KW-0186">Copper</keyword>
<evidence type="ECO:0000256" key="9">
    <source>
        <dbReference type="ARBA" id="ARBA00023180"/>
    </source>
</evidence>
<dbReference type="InterPro" id="IPR011706">
    <property type="entry name" value="Cu-oxidase_C"/>
</dbReference>
<feature type="domain" description="Plastocyanin-like" evidence="13">
    <location>
        <begin position="517"/>
        <end position="623"/>
    </location>
</feature>
<name>A0A014QXM5_9HYPO</name>
<feature type="domain" description="Plastocyanin-like" evidence="12">
    <location>
        <begin position="237"/>
        <end position="403"/>
    </location>
</feature>
<evidence type="ECO:0000256" key="5">
    <source>
        <dbReference type="ARBA" id="ARBA00022723"/>
    </source>
</evidence>
<evidence type="ECO:0000256" key="11">
    <source>
        <dbReference type="ARBA" id="ARBA00045661"/>
    </source>
</evidence>
<accession>A0A014QXM5</accession>
<dbReference type="PANTHER" id="PTHR11709">
    <property type="entry name" value="MULTI-COPPER OXIDASE"/>
    <property type="match status" value="1"/>
</dbReference>
<dbReference type="InterPro" id="IPR045087">
    <property type="entry name" value="Cu-oxidase_fam"/>
</dbReference>
<dbReference type="AlphaFoldDB" id="A0A014QXM5"/>
<keyword evidence="7" id="KW-0560">Oxidoreductase</keyword>
<evidence type="ECO:0000256" key="7">
    <source>
        <dbReference type="ARBA" id="ARBA00023002"/>
    </source>
</evidence>
<dbReference type="InterPro" id="IPR002355">
    <property type="entry name" value="Cu_oxidase_Cu_BS"/>
</dbReference>
<gene>
    <name evidence="15" type="ORF">X797_007496</name>
</gene>
<evidence type="ECO:0000259" key="12">
    <source>
        <dbReference type="Pfam" id="PF00394"/>
    </source>
</evidence>
<evidence type="ECO:0000256" key="4">
    <source>
        <dbReference type="ARBA" id="ARBA00015790"/>
    </source>
</evidence>
<comment type="function">
    <text evidence="11">Laccase; part of the Pks1 gene cluster that mediates the biosynthesis of an anthraquinone derivative pigment that contributes to conidial pigmentation that provides protection from UV radiation, heat and cold stress. The polyketide synthase Pks1 produces 1-acetyl-2,4,6,8-tetrahydroxy-9,10-anthraquinone though condensation of acetyl-CoA with malonyl-CoA. The dehydratase EthD and the laccase Mlac1 further convert the anthraquinone derivative into the final conidial pigment.</text>
</comment>
<protein>
    <recommendedName>
        <fullName evidence="4">Laccase 1</fullName>
    </recommendedName>
    <alternativeName>
        <fullName evidence="10">Conidial pigment biosynthesis oxidase Mlac1</fullName>
    </alternativeName>
</protein>
<dbReference type="PANTHER" id="PTHR11709:SF71">
    <property type="entry name" value="OXIDOREDUCTASE TPCJ"/>
    <property type="match status" value="1"/>
</dbReference>
<dbReference type="InterPro" id="IPR001117">
    <property type="entry name" value="Cu-oxidase_2nd"/>
</dbReference>
<dbReference type="Proteomes" id="UP000030151">
    <property type="component" value="Unassembled WGS sequence"/>
</dbReference>
<comment type="similarity">
    <text evidence="3">Belongs to the multicopper oxidase family.</text>
</comment>
<comment type="caution">
    <text evidence="15">The sequence shown here is derived from an EMBL/GenBank/DDBJ whole genome shotgun (WGS) entry which is preliminary data.</text>
</comment>
<evidence type="ECO:0000259" key="13">
    <source>
        <dbReference type="Pfam" id="PF07731"/>
    </source>
</evidence>
<dbReference type="InterPro" id="IPR008972">
    <property type="entry name" value="Cupredoxin"/>
</dbReference>
<dbReference type="eggNOG" id="KOG1263">
    <property type="taxonomic scope" value="Eukaryota"/>
</dbReference>
<proteinExistence type="inferred from homology"/>
<evidence type="ECO:0000256" key="2">
    <source>
        <dbReference type="ARBA" id="ARBA00004732"/>
    </source>
</evidence>
<feature type="domain" description="Plastocyanin-like" evidence="14">
    <location>
        <begin position="123"/>
        <end position="225"/>
    </location>
</feature>
<keyword evidence="6" id="KW-0732">Signal</keyword>
<dbReference type="PROSITE" id="PS00080">
    <property type="entry name" value="MULTICOPPER_OXIDASE2"/>
    <property type="match status" value="1"/>
</dbReference>
<evidence type="ECO:0000256" key="6">
    <source>
        <dbReference type="ARBA" id="ARBA00022729"/>
    </source>
</evidence>
<organism evidence="15 16">
    <name type="scientific">Metarhizium robertsii</name>
    <dbReference type="NCBI Taxonomy" id="568076"/>
    <lineage>
        <taxon>Eukaryota</taxon>
        <taxon>Fungi</taxon>
        <taxon>Dikarya</taxon>
        <taxon>Ascomycota</taxon>
        <taxon>Pezizomycotina</taxon>
        <taxon>Sordariomycetes</taxon>
        <taxon>Hypocreomycetidae</taxon>
        <taxon>Hypocreales</taxon>
        <taxon>Clavicipitaceae</taxon>
        <taxon>Metarhizium</taxon>
    </lineage>
</organism>
<dbReference type="FunFam" id="2.60.40.420:FF:000045">
    <property type="entry name" value="Laccase 2"/>
    <property type="match status" value="1"/>
</dbReference>
<evidence type="ECO:0000256" key="8">
    <source>
        <dbReference type="ARBA" id="ARBA00023008"/>
    </source>
</evidence>
<dbReference type="SUPFAM" id="SSF49503">
    <property type="entry name" value="Cupredoxins"/>
    <property type="match status" value="3"/>
</dbReference>
<dbReference type="Pfam" id="PF07732">
    <property type="entry name" value="Cu-oxidase_3"/>
    <property type="match status" value="1"/>
</dbReference>
<evidence type="ECO:0000256" key="10">
    <source>
        <dbReference type="ARBA" id="ARBA00030989"/>
    </source>
</evidence>
<comment type="pathway">
    <text evidence="2">Pigment biosynthesis.</text>
</comment>
<dbReference type="GO" id="GO:0005507">
    <property type="term" value="F:copper ion binding"/>
    <property type="evidence" value="ECO:0007669"/>
    <property type="project" value="InterPro"/>
</dbReference>
<dbReference type="PROSITE" id="PS00079">
    <property type="entry name" value="MULTICOPPER_OXIDASE1"/>
    <property type="match status" value="1"/>
</dbReference>
<dbReference type="FunFam" id="2.60.40.420:FF:000021">
    <property type="entry name" value="Extracellular dihydrogeodin oxidase/laccase"/>
    <property type="match status" value="1"/>
</dbReference>
<dbReference type="HOGENOM" id="CLU_006504_3_2_1"/>
<dbReference type="Pfam" id="PF00394">
    <property type="entry name" value="Cu-oxidase"/>
    <property type="match status" value="1"/>
</dbReference>
<dbReference type="CDD" id="cd13901">
    <property type="entry name" value="CuRO_3_MaLCC_like"/>
    <property type="match status" value="1"/>
</dbReference>
<dbReference type="GO" id="GO:0016491">
    <property type="term" value="F:oxidoreductase activity"/>
    <property type="evidence" value="ECO:0007669"/>
    <property type="project" value="UniProtKB-KW"/>
</dbReference>
<evidence type="ECO:0000313" key="16">
    <source>
        <dbReference type="Proteomes" id="UP000030151"/>
    </source>
</evidence>
<evidence type="ECO:0000256" key="1">
    <source>
        <dbReference type="ARBA" id="ARBA00004241"/>
    </source>
</evidence>
<dbReference type="InterPro" id="IPR011707">
    <property type="entry name" value="Cu-oxidase-like_N"/>
</dbReference>
<evidence type="ECO:0000256" key="3">
    <source>
        <dbReference type="ARBA" id="ARBA00010609"/>
    </source>
</evidence>
<keyword evidence="5" id="KW-0479">Metal-binding</keyword>